<dbReference type="SUPFAM" id="SSF53613">
    <property type="entry name" value="Ribokinase-like"/>
    <property type="match status" value="1"/>
</dbReference>
<dbReference type="CDD" id="cd01174">
    <property type="entry name" value="ribokinase"/>
    <property type="match status" value="1"/>
</dbReference>
<dbReference type="Pfam" id="PF00294">
    <property type="entry name" value="PfkB"/>
    <property type="match status" value="1"/>
</dbReference>
<evidence type="ECO:0000256" key="5">
    <source>
        <dbReference type="ARBA" id="ARBA00022840"/>
    </source>
</evidence>
<evidence type="ECO:0000256" key="8">
    <source>
        <dbReference type="ARBA" id="ARBA00023277"/>
    </source>
</evidence>
<keyword evidence="3 9" id="KW-0547">Nucleotide-binding</keyword>
<evidence type="ECO:0000256" key="6">
    <source>
        <dbReference type="ARBA" id="ARBA00022842"/>
    </source>
</evidence>
<dbReference type="EC" id="2.7.1.15" evidence="9"/>
<dbReference type="GO" id="GO:0004747">
    <property type="term" value="F:ribokinase activity"/>
    <property type="evidence" value="ECO:0007669"/>
    <property type="project" value="UniProtKB-UniRule"/>
</dbReference>
<dbReference type="Proteomes" id="UP000004318">
    <property type="component" value="Unassembled WGS sequence"/>
</dbReference>
<feature type="binding site" evidence="9">
    <location>
        <begin position="10"/>
        <end position="12"/>
    </location>
    <ligand>
        <name>substrate</name>
    </ligand>
</feature>
<dbReference type="STRING" id="252305.OB2597_12381"/>
<evidence type="ECO:0000256" key="2">
    <source>
        <dbReference type="ARBA" id="ARBA00022723"/>
    </source>
</evidence>
<feature type="binding site" evidence="9">
    <location>
        <position position="269"/>
    </location>
    <ligand>
        <name>K(+)</name>
        <dbReference type="ChEBI" id="CHEBI:29103"/>
    </ligand>
</feature>
<dbReference type="HOGENOM" id="CLU_027634_2_0_5"/>
<accession>A3TWP6</accession>
<dbReference type="OrthoDB" id="9775849at2"/>
<comment type="pathway">
    <text evidence="9">Carbohydrate metabolism; D-ribose degradation; D-ribose 5-phosphate from beta-D-ribopyranose: step 2/2.</text>
</comment>
<evidence type="ECO:0000259" key="10">
    <source>
        <dbReference type="Pfam" id="PF00294"/>
    </source>
</evidence>
<comment type="activity regulation">
    <text evidence="9">Activated by a monovalent cation that binds near, but not in, the active site. The most likely occupant of the site in vivo is potassium. Ion binding induces a conformational change that may alter substrate affinity.</text>
</comment>
<feature type="active site" description="Proton acceptor" evidence="9">
    <location>
        <position position="239"/>
    </location>
</feature>
<keyword evidence="6 9" id="KW-0460">Magnesium</keyword>
<comment type="subunit">
    <text evidence="9">Homodimer.</text>
</comment>
<feature type="domain" description="Carbohydrate kinase PfkB" evidence="10">
    <location>
        <begin position="6"/>
        <end position="281"/>
    </location>
</feature>
<dbReference type="InterPro" id="IPR011611">
    <property type="entry name" value="PfkB_dom"/>
</dbReference>
<dbReference type="InterPro" id="IPR029056">
    <property type="entry name" value="Ribokinase-like"/>
</dbReference>
<dbReference type="RefSeq" id="WP_009806695.1">
    <property type="nucleotide sequence ID" value="NZ_CH724131.1"/>
</dbReference>
<feature type="binding site" evidence="9">
    <location>
        <position position="274"/>
    </location>
    <ligand>
        <name>K(+)</name>
        <dbReference type="ChEBI" id="CHEBI:29103"/>
    </ligand>
</feature>
<dbReference type="AlphaFoldDB" id="A3TWP6"/>
<feature type="binding site" evidence="9">
    <location>
        <position position="179"/>
    </location>
    <ligand>
        <name>ATP</name>
        <dbReference type="ChEBI" id="CHEBI:30616"/>
    </ligand>
</feature>
<dbReference type="InterPro" id="IPR011877">
    <property type="entry name" value="Ribokinase"/>
</dbReference>
<feature type="binding site" evidence="9">
    <location>
        <position position="239"/>
    </location>
    <ligand>
        <name>substrate</name>
    </ligand>
</feature>
<comment type="function">
    <text evidence="9">Catalyzes the phosphorylation of ribose at O-5 in a reaction requiring ATP and magnesium. The resulting D-ribose-5-phosphate can then be used either for sythesis of nucleotides, histidine, and tryptophan, or as a component of the pentose phosphate pathway.</text>
</comment>
<evidence type="ECO:0000256" key="1">
    <source>
        <dbReference type="ARBA" id="ARBA00022679"/>
    </source>
</evidence>
<dbReference type="EMBL" id="AAMO01000003">
    <property type="protein sequence ID" value="EAQ04042.1"/>
    <property type="molecule type" value="Genomic_DNA"/>
</dbReference>
<comment type="cofactor">
    <cofactor evidence="9">
        <name>Mg(2+)</name>
        <dbReference type="ChEBI" id="CHEBI:18420"/>
    </cofactor>
    <text evidence="9">Requires a divalent cation, most likely magnesium in vivo, as an electrophilic catalyst to aid phosphoryl group transfer. It is the chelate of the metal and the nucleotide that is the actual substrate.</text>
</comment>
<comment type="caution">
    <text evidence="9">Lacks conserved residue(s) required for the propagation of feature annotation.</text>
</comment>
<evidence type="ECO:0000313" key="12">
    <source>
        <dbReference type="Proteomes" id="UP000004318"/>
    </source>
</evidence>
<dbReference type="GO" id="GO:0005737">
    <property type="term" value="C:cytoplasm"/>
    <property type="evidence" value="ECO:0007669"/>
    <property type="project" value="UniProtKB-SubCell"/>
</dbReference>
<feature type="binding site" evidence="9">
    <location>
        <position position="136"/>
    </location>
    <ligand>
        <name>substrate</name>
    </ligand>
</feature>
<dbReference type="eggNOG" id="COG0524">
    <property type="taxonomic scope" value="Bacteria"/>
</dbReference>
<dbReference type="PANTHER" id="PTHR10584:SF166">
    <property type="entry name" value="RIBOKINASE"/>
    <property type="match status" value="1"/>
</dbReference>
<comment type="subcellular location">
    <subcellularLocation>
        <location evidence="9">Cytoplasm</location>
    </subcellularLocation>
</comment>
<name>A3TWP6_PSEBH</name>
<comment type="similarity">
    <text evidence="9">Belongs to the carbohydrate kinase PfkB family. Ribokinase subfamily.</text>
</comment>
<feature type="binding site" evidence="9">
    <location>
        <begin position="205"/>
        <end position="210"/>
    </location>
    <ligand>
        <name>ATP</name>
        <dbReference type="ChEBI" id="CHEBI:30616"/>
    </ligand>
</feature>
<protein>
    <recommendedName>
        <fullName evidence="9">Ribokinase</fullName>
        <shortName evidence="9">RK</shortName>
        <ecNumber evidence="9">2.7.1.15</ecNumber>
    </recommendedName>
</protein>
<dbReference type="GO" id="GO:0046872">
    <property type="term" value="F:metal ion binding"/>
    <property type="evidence" value="ECO:0007669"/>
    <property type="project" value="UniProtKB-KW"/>
</dbReference>
<evidence type="ECO:0000256" key="9">
    <source>
        <dbReference type="HAMAP-Rule" id="MF_01987"/>
    </source>
</evidence>
<keyword evidence="12" id="KW-1185">Reference proteome</keyword>
<dbReference type="UniPathway" id="UPA00916">
    <property type="reaction ID" value="UER00889"/>
</dbReference>
<feature type="binding site" evidence="9">
    <location>
        <position position="235"/>
    </location>
    <ligand>
        <name>K(+)</name>
        <dbReference type="ChEBI" id="CHEBI:29103"/>
    </ligand>
</feature>
<sequence>MAVWNLGSVNADRVYRLPHLPEPGETLAAQSHRTGLGGKGANMSVAVARAGSRVHHIGAVGPDGGWMRDRLADYGVGVDRIATVDEVSGHAIIAVDARGENQIILYPGANLAIEPAGTEIALADATAGDIAVCQNETNAQAAFLEAAGLRGLLRCYAAAPFSVDAVAAALPLTDLLVLNAVEAAQLELGMDRPLPELDVADIVVTLGAGGCRWIRTAGGTVREFAAPRVEVVDTTGAGDTFTGYLLAALDQGMEMAQAIGLAQKAGALMVTRLGTADVIPERVEVENYFARG</sequence>
<evidence type="ECO:0000256" key="3">
    <source>
        <dbReference type="ARBA" id="ARBA00022741"/>
    </source>
</evidence>
<reference evidence="11 12" key="1">
    <citation type="journal article" date="2010" name="J. Bacteriol.">
        <title>Genome sequences of Oceanicola granulosus HTCC2516(T) and Oceanicola batsensis HTCC2597(TDelta).</title>
        <authorList>
            <person name="Thrash J.C."/>
            <person name="Cho J.C."/>
            <person name="Vergin K.L."/>
            <person name="Giovannoni S.J."/>
        </authorList>
    </citation>
    <scope>NUCLEOTIDE SEQUENCE [LARGE SCALE GENOMIC DNA]</scope>
    <source>
        <strain evidence="12">ATCC BAA-863 / DSM 15984 / KCTC 12145 / HTCC2597</strain>
    </source>
</reference>
<dbReference type="PRINTS" id="PR00990">
    <property type="entry name" value="RIBOKINASE"/>
</dbReference>
<dbReference type="PANTHER" id="PTHR10584">
    <property type="entry name" value="SUGAR KINASE"/>
    <property type="match status" value="1"/>
</dbReference>
<keyword evidence="2 9" id="KW-0479">Metal-binding</keyword>
<evidence type="ECO:0000256" key="7">
    <source>
        <dbReference type="ARBA" id="ARBA00022958"/>
    </source>
</evidence>
<comment type="catalytic activity">
    <reaction evidence="9">
        <text>D-ribose + ATP = D-ribose 5-phosphate + ADP + H(+)</text>
        <dbReference type="Rhea" id="RHEA:13697"/>
        <dbReference type="ChEBI" id="CHEBI:15378"/>
        <dbReference type="ChEBI" id="CHEBI:30616"/>
        <dbReference type="ChEBI" id="CHEBI:47013"/>
        <dbReference type="ChEBI" id="CHEBI:78346"/>
        <dbReference type="ChEBI" id="CHEBI:456216"/>
        <dbReference type="EC" id="2.7.1.15"/>
    </reaction>
</comment>
<organism evidence="11 12">
    <name type="scientific">Pseudooceanicola batsensis (strain ATCC BAA-863 / DSM 15984 / KCTC 12145 / HTCC2597)</name>
    <name type="common">Oceanicola batsensis</name>
    <dbReference type="NCBI Taxonomy" id="252305"/>
    <lineage>
        <taxon>Bacteria</taxon>
        <taxon>Pseudomonadati</taxon>
        <taxon>Pseudomonadota</taxon>
        <taxon>Alphaproteobacteria</taxon>
        <taxon>Rhodobacterales</taxon>
        <taxon>Paracoccaceae</taxon>
        <taxon>Pseudooceanicola</taxon>
    </lineage>
</organism>
<feature type="binding site" evidence="9">
    <location>
        <begin position="38"/>
        <end position="42"/>
    </location>
    <ligand>
        <name>substrate</name>
    </ligand>
</feature>
<feature type="binding site" evidence="9">
    <location>
        <position position="272"/>
    </location>
    <ligand>
        <name>K(+)</name>
        <dbReference type="ChEBI" id="CHEBI:29103"/>
    </ligand>
</feature>
<comment type="caution">
    <text evidence="11">The sequence shown here is derived from an EMBL/GenBank/DDBJ whole genome shotgun (WGS) entry which is preliminary data.</text>
</comment>
<feature type="binding site" evidence="9">
    <location>
        <begin position="238"/>
        <end position="239"/>
    </location>
    <ligand>
        <name>ATP</name>
        <dbReference type="ChEBI" id="CHEBI:30616"/>
    </ligand>
</feature>
<keyword evidence="1 9" id="KW-0808">Transferase</keyword>
<evidence type="ECO:0000256" key="4">
    <source>
        <dbReference type="ARBA" id="ARBA00022777"/>
    </source>
</evidence>
<evidence type="ECO:0000313" key="11">
    <source>
        <dbReference type="EMBL" id="EAQ04042.1"/>
    </source>
</evidence>
<keyword evidence="8 9" id="KW-0119">Carbohydrate metabolism</keyword>
<gene>
    <name evidence="9" type="primary">rbsK</name>
    <name evidence="11" type="ORF">OB2597_12381</name>
</gene>
<dbReference type="InterPro" id="IPR002139">
    <property type="entry name" value="Ribo/fructo_kinase"/>
</dbReference>
<dbReference type="GO" id="GO:0005524">
    <property type="term" value="F:ATP binding"/>
    <property type="evidence" value="ECO:0007669"/>
    <property type="project" value="UniProtKB-UniRule"/>
</dbReference>
<dbReference type="Gene3D" id="3.40.1190.20">
    <property type="match status" value="1"/>
</dbReference>
<proteinExistence type="inferred from homology"/>
<feature type="binding site" evidence="9">
    <location>
        <position position="233"/>
    </location>
    <ligand>
        <name>K(+)</name>
        <dbReference type="ChEBI" id="CHEBI:29103"/>
    </ligand>
</feature>
<keyword evidence="9" id="KW-0963">Cytoplasm</keyword>
<keyword evidence="5 9" id="KW-0067">ATP-binding</keyword>
<dbReference type="HAMAP" id="MF_01987">
    <property type="entry name" value="Ribokinase"/>
    <property type="match status" value="1"/>
</dbReference>
<keyword evidence="7 9" id="KW-0630">Potassium</keyword>
<keyword evidence="4 9" id="KW-0418">Kinase</keyword>
<dbReference type="GO" id="GO:0019303">
    <property type="term" value="P:D-ribose catabolic process"/>
    <property type="evidence" value="ECO:0007669"/>
    <property type="project" value="UniProtKB-UniRule"/>
</dbReference>